<dbReference type="GO" id="GO:0003677">
    <property type="term" value="F:DNA binding"/>
    <property type="evidence" value="ECO:0007669"/>
    <property type="project" value="InterPro"/>
</dbReference>
<sequence>MNTAVSVPNNTMPAPITAFDIMMNPEMMSRFEKLAETMASSKFSVPKHLQNNPSDCLAVIMQSVQWQMDPFAVAQKTHQINGTLGYEAQLVNAVIINRAPVTGRLQFEWYGDWAKINGKEDKSWDKGVKVWATLKGETTPREITLSMGQVGPVRNSPLWLADPRQQLAYLAIKRWSRLYTPDVILGVYTPDEIVEREEVDVTPAQSQVKKHQGAGGLKAQMAEREQQQEATVIDMESQAHDSAPYDVDGAIDHIKKLNTIAELKEFSKAIPSDIAEDQQAKIKETYSTQYRFVQVLDGIEAAKSLEALDGVMAKSFEPHSANFNDPQTNAINLSYEQKQAALTA</sequence>
<proteinExistence type="predicted"/>
<protein>
    <submittedName>
        <fullName evidence="1">RecT family protein</fullName>
    </submittedName>
</protein>
<dbReference type="OrthoDB" id="8909920at2"/>
<keyword evidence="2" id="KW-1185">Reference proteome</keyword>
<gene>
    <name evidence="1" type="ORF">SAMN05421731_102336</name>
</gene>
<evidence type="ECO:0000313" key="2">
    <source>
        <dbReference type="Proteomes" id="UP000219042"/>
    </source>
</evidence>
<dbReference type="Pfam" id="PF03837">
    <property type="entry name" value="RecT"/>
    <property type="match status" value="1"/>
</dbReference>
<evidence type="ECO:0000313" key="1">
    <source>
        <dbReference type="EMBL" id="SNX44175.1"/>
    </source>
</evidence>
<name>A0A240E8E0_9GAMM</name>
<dbReference type="GO" id="GO:0006259">
    <property type="term" value="P:DNA metabolic process"/>
    <property type="evidence" value="ECO:0007669"/>
    <property type="project" value="InterPro"/>
</dbReference>
<dbReference type="RefSeq" id="WP_097078423.1">
    <property type="nucleotide sequence ID" value="NZ_BAABHT010000003.1"/>
</dbReference>
<accession>A0A240E8E0</accession>
<organism evidence="1 2">
    <name type="scientific">Acinetobacter puyangensis</name>
    <dbReference type="NCBI Taxonomy" id="1096779"/>
    <lineage>
        <taxon>Bacteria</taxon>
        <taxon>Pseudomonadati</taxon>
        <taxon>Pseudomonadota</taxon>
        <taxon>Gammaproteobacteria</taxon>
        <taxon>Moraxellales</taxon>
        <taxon>Moraxellaceae</taxon>
        <taxon>Acinetobacter</taxon>
    </lineage>
</organism>
<dbReference type="Proteomes" id="UP000219042">
    <property type="component" value="Unassembled WGS sequence"/>
</dbReference>
<reference evidence="2" key="1">
    <citation type="submission" date="2016-09" db="EMBL/GenBank/DDBJ databases">
        <authorList>
            <person name="Varghese N."/>
            <person name="Submissions S."/>
        </authorList>
    </citation>
    <scope>NUCLEOTIDE SEQUENCE [LARGE SCALE GENOMIC DNA]</scope>
    <source>
        <strain evidence="2">ANC 4466</strain>
    </source>
</reference>
<dbReference type="EMBL" id="OANT01000002">
    <property type="protein sequence ID" value="SNX44175.1"/>
    <property type="molecule type" value="Genomic_DNA"/>
</dbReference>
<dbReference type="InterPro" id="IPR018330">
    <property type="entry name" value="RecT_fam"/>
</dbReference>
<dbReference type="AlphaFoldDB" id="A0A240E8E0"/>